<dbReference type="InterPro" id="IPR001322">
    <property type="entry name" value="Lamin_tail_dom"/>
</dbReference>
<gene>
    <name evidence="2" type="ORF">R4Z09_28795</name>
</gene>
<dbReference type="EMBL" id="CP137640">
    <property type="protein sequence ID" value="WVX81157.1"/>
    <property type="molecule type" value="Genomic_DNA"/>
</dbReference>
<dbReference type="RefSeq" id="WP_338450087.1">
    <property type="nucleotide sequence ID" value="NZ_CP137640.1"/>
</dbReference>
<evidence type="ECO:0000259" key="1">
    <source>
        <dbReference type="PROSITE" id="PS51704"/>
    </source>
</evidence>
<keyword evidence="3" id="KW-1185">Reference proteome</keyword>
<evidence type="ECO:0000313" key="2">
    <source>
        <dbReference type="EMBL" id="WVX81157.1"/>
    </source>
</evidence>
<dbReference type="Proteomes" id="UP001357223">
    <property type="component" value="Chromosome"/>
</dbReference>
<dbReference type="PROSITE" id="PS51318">
    <property type="entry name" value="TAT"/>
    <property type="match status" value="1"/>
</dbReference>
<dbReference type="InterPro" id="IPR030395">
    <property type="entry name" value="GP_PDE_dom"/>
</dbReference>
<dbReference type="Gene3D" id="3.20.20.190">
    <property type="entry name" value="Phosphatidylinositol (PI) phosphodiesterase"/>
    <property type="match status" value="1"/>
</dbReference>
<dbReference type="Pfam" id="PF03009">
    <property type="entry name" value="GDPD"/>
    <property type="match status" value="1"/>
</dbReference>
<dbReference type="PANTHER" id="PTHR46211">
    <property type="entry name" value="GLYCEROPHOSPHORYL DIESTER PHOSPHODIESTERASE"/>
    <property type="match status" value="1"/>
</dbReference>
<dbReference type="InterPro" id="IPR017946">
    <property type="entry name" value="PLC-like_Pdiesterase_TIM-brl"/>
</dbReference>
<feature type="domain" description="GP-PDE" evidence="1">
    <location>
        <begin position="59"/>
        <end position="311"/>
    </location>
</feature>
<reference evidence="2 3" key="1">
    <citation type="submission" date="2023-10" db="EMBL/GenBank/DDBJ databases">
        <title>Niallia locisalis sp.nov. isolated from a salt pond sample.</title>
        <authorList>
            <person name="Li X.-J."/>
            <person name="Dong L."/>
        </authorList>
    </citation>
    <scope>NUCLEOTIDE SEQUENCE [LARGE SCALE GENOMIC DNA]</scope>
    <source>
        <strain evidence="2 3">DSM 29761</strain>
    </source>
</reference>
<dbReference type="PANTHER" id="PTHR46211:SF14">
    <property type="entry name" value="GLYCEROPHOSPHODIESTER PHOSPHODIESTERASE"/>
    <property type="match status" value="1"/>
</dbReference>
<dbReference type="PROSITE" id="PS51704">
    <property type="entry name" value="GP_PDE"/>
    <property type="match status" value="1"/>
</dbReference>
<accession>A0ABZ2CGP8</accession>
<proteinExistence type="predicted"/>
<protein>
    <submittedName>
        <fullName evidence="2">Glycerophosphodiester phosphodiesterase family protein</fullName>
    </submittedName>
</protein>
<dbReference type="SUPFAM" id="SSF74853">
    <property type="entry name" value="Lamin A/C globular tail domain"/>
    <property type="match status" value="1"/>
</dbReference>
<name>A0ABZ2CGP8_9BACI</name>
<dbReference type="InterPro" id="IPR006311">
    <property type="entry name" value="TAT_signal"/>
</dbReference>
<sequence length="433" mass="47299">MTQQGQIKGLNRRKFLKVGGVSTLALTLGTTDLFSLDSSEVFAEETGKIGKGKGVGANAIVVGHRGSPLLAPEETLASYKKAMEEKVEVLEGDVQLTKDGEMILLHDDTLIRTTNVKEIFPDRSPWRPGDLTLAEIKQLNAGSWFDSRFAGEKIPTVQEVLALLDKNTGVTFELKSPQNSPGVATKLAQALVDAGLADGGTLHSGAYRMMVHSRDEAALKEFHQVAPNVQLLFLTGGDMLADSELDRLASWTVGVFSHPRKTSKSDIERAHARGLKVYCDPVDSPEQIEMALCQGYDYLVTNQPTTALRVRSQKDINLRKSGVVIDHVFPNPSGDDIQPETGEHVTLRNITDETINVSNHYLRDQASSLLRIGDGVEIEPGSLLRVYPGPGTNRPGHYYNGLAAGFLNNTNGDTLTYYSEDHTIQDIFSYIVP</sequence>
<evidence type="ECO:0000313" key="3">
    <source>
        <dbReference type="Proteomes" id="UP001357223"/>
    </source>
</evidence>
<organism evidence="2 3">
    <name type="scientific">Niallia oryzisoli</name>
    <dbReference type="NCBI Taxonomy" id="1737571"/>
    <lineage>
        <taxon>Bacteria</taxon>
        <taxon>Bacillati</taxon>
        <taxon>Bacillota</taxon>
        <taxon>Bacilli</taxon>
        <taxon>Bacillales</taxon>
        <taxon>Bacillaceae</taxon>
        <taxon>Niallia</taxon>
    </lineage>
</organism>
<dbReference type="SUPFAM" id="SSF51695">
    <property type="entry name" value="PLC-like phosphodiesterases"/>
    <property type="match status" value="1"/>
</dbReference>
<dbReference type="Pfam" id="PF00932">
    <property type="entry name" value="LTD"/>
    <property type="match status" value="1"/>
</dbReference>
<dbReference type="InterPro" id="IPR036415">
    <property type="entry name" value="Lamin_tail_dom_sf"/>
</dbReference>